<keyword evidence="2" id="KW-1185">Reference proteome</keyword>
<reference evidence="1 2" key="1">
    <citation type="journal article" date="2020" name="Mol. Biol. Evol.">
        <title>Distinct Expression and Methylation Patterns for Genes with Different Fates following a Single Whole-Genome Duplication in Flowering Plants.</title>
        <authorList>
            <person name="Shi T."/>
            <person name="Rahmani R.S."/>
            <person name="Gugger P.F."/>
            <person name="Wang M."/>
            <person name="Li H."/>
            <person name="Zhang Y."/>
            <person name="Li Z."/>
            <person name="Wang Q."/>
            <person name="Van de Peer Y."/>
            <person name="Marchal K."/>
            <person name="Chen J."/>
        </authorList>
    </citation>
    <scope>NUCLEOTIDE SEQUENCE [LARGE SCALE GENOMIC DNA]</scope>
    <source>
        <tissue evidence="1">Leaf</tissue>
    </source>
</reference>
<proteinExistence type="predicted"/>
<evidence type="ECO:0000313" key="2">
    <source>
        <dbReference type="Proteomes" id="UP000607653"/>
    </source>
</evidence>
<organism evidence="1 2">
    <name type="scientific">Nelumbo nucifera</name>
    <name type="common">Sacred lotus</name>
    <dbReference type="NCBI Taxonomy" id="4432"/>
    <lineage>
        <taxon>Eukaryota</taxon>
        <taxon>Viridiplantae</taxon>
        <taxon>Streptophyta</taxon>
        <taxon>Embryophyta</taxon>
        <taxon>Tracheophyta</taxon>
        <taxon>Spermatophyta</taxon>
        <taxon>Magnoliopsida</taxon>
        <taxon>Proteales</taxon>
        <taxon>Nelumbonaceae</taxon>
        <taxon>Nelumbo</taxon>
    </lineage>
</organism>
<dbReference type="EMBL" id="DUZY01000004">
    <property type="protein sequence ID" value="DAD34893.1"/>
    <property type="molecule type" value="Genomic_DNA"/>
</dbReference>
<dbReference type="AlphaFoldDB" id="A0A822YRZ3"/>
<accession>A0A822YRZ3</accession>
<gene>
    <name evidence="1" type="ORF">HUJ06_005533</name>
</gene>
<sequence>MSEGPSFHTGYRVNMYSSSIKDKNKQNKTKSRFFLF</sequence>
<name>A0A822YRZ3_NELNU</name>
<protein>
    <submittedName>
        <fullName evidence="1">Uncharacterized protein</fullName>
    </submittedName>
</protein>
<comment type="caution">
    <text evidence="1">The sequence shown here is derived from an EMBL/GenBank/DDBJ whole genome shotgun (WGS) entry which is preliminary data.</text>
</comment>
<dbReference type="Proteomes" id="UP000607653">
    <property type="component" value="Unassembled WGS sequence"/>
</dbReference>
<evidence type="ECO:0000313" key="1">
    <source>
        <dbReference type="EMBL" id="DAD34893.1"/>
    </source>
</evidence>